<evidence type="ECO:0000313" key="1">
    <source>
        <dbReference type="Proteomes" id="UP000887579"/>
    </source>
</evidence>
<name>A0AC34F418_9BILA</name>
<dbReference type="WBParaSite" id="ES5_v2.g11743.t1">
    <property type="protein sequence ID" value="ES5_v2.g11743.t1"/>
    <property type="gene ID" value="ES5_v2.g11743"/>
</dbReference>
<proteinExistence type="predicted"/>
<protein>
    <submittedName>
        <fullName evidence="2">Flavin-containing monooxygenase</fullName>
    </submittedName>
</protein>
<sequence>MISRKPDRVAIIGAGASGIAAARQAIAYGFDPIVFEKSANLGGIWNYSDDPDVRTVSFSTTSISSKELMAFSEFPPPEKFGLFMHHTEVLEYLNLYVDNFKLRHRIKFSTEVIAVRRADDWKENGHWIVTTRDGDGHEETETFGAVLLCTGMHSKPARPFEYRMETAFQGRISHSSNFKSSDGYKDKVVLLVGFGNSAVQCACDLVPVAKKVYLSTRRGSWLLPTTTTSNEPWDISHNSRIHYFGRKFIPKYFRNWLWEIFINERFDHVSAGIEPDHRFLAANYTFVKNGFFDYLNAKRIEIVQNLLSFTETGVELVDKRVIEHVDEVIFCTGYSFDLSFVEEGKLIFVRENDFHLYKHMYLPELNEIAPHNNFAVIGHIQPKGGFFPIVEMQSRYFFDVLSEKAELKSTFLMKASLEKKRCQMSIEYVKTRRHTQIVS</sequence>
<dbReference type="Proteomes" id="UP000887579">
    <property type="component" value="Unplaced"/>
</dbReference>
<organism evidence="1 2">
    <name type="scientific">Panagrolaimus sp. ES5</name>
    <dbReference type="NCBI Taxonomy" id="591445"/>
    <lineage>
        <taxon>Eukaryota</taxon>
        <taxon>Metazoa</taxon>
        <taxon>Ecdysozoa</taxon>
        <taxon>Nematoda</taxon>
        <taxon>Chromadorea</taxon>
        <taxon>Rhabditida</taxon>
        <taxon>Tylenchina</taxon>
        <taxon>Panagrolaimomorpha</taxon>
        <taxon>Panagrolaimoidea</taxon>
        <taxon>Panagrolaimidae</taxon>
        <taxon>Panagrolaimus</taxon>
    </lineage>
</organism>
<evidence type="ECO:0000313" key="2">
    <source>
        <dbReference type="WBParaSite" id="ES5_v2.g11743.t1"/>
    </source>
</evidence>
<reference evidence="2" key="1">
    <citation type="submission" date="2022-11" db="UniProtKB">
        <authorList>
            <consortium name="WormBaseParasite"/>
        </authorList>
    </citation>
    <scope>IDENTIFICATION</scope>
</reference>
<accession>A0AC34F418</accession>